<organism evidence="1 2">
    <name type="scientific">Roridomyces roridus</name>
    <dbReference type="NCBI Taxonomy" id="1738132"/>
    <lineage>
        <taxon>Eukaryota</taxon>
        <taxon>Fungi</taxon>
        <taxon>Dikarya</taxon>
        <taxon>Basidiomycota</taxon>
        <taxon>Agaricomycotina</taxon>
        <taxon>Agaricomycetes</taxon>
        <taxon>Agaricomycetidae</taxon>
        <taxon>Agaricales</taxon>
        <taxon>Marasmiineae</taxon>
        <taxon>Mycenaceae</taxon>
        <taxon>Roridomyces</taxon>
    </lineage>
</organism>
<gene>
    <name evidence="1" type="ORF">FB45DRAFT_1009686</name>
</gene>
<dbReference type="Proteomes" id="UP001221142">
    <property type="component" value="Unassembled WGS sequence"/>
</dbReference>
<name>A0AAD7FC33_9AGAR</name>
<sequence>MPRSHVSTHDPTHVLKVQGQFEGGHIQTIWKAAVIRNSGMMICNQPSIEVQNASSGRHWLDFVRMLTTYFSKLGFLWASHPATGNVDRVASMFNIRARNAHRTRGEPFDGRPYTDVRDGYGTVTLPSVPVNLSH</sequence>
<dbReference type="AlphaFoldDB" id="A0AAD7FC33"/>
<comment type="caution">
    <text evidence="1">The sequence shown here is derived from an EMBL/GenBank/DDBJ whole genome shotgun (WGS) entry which is preliminary data.</text>
</comment>
<proteinExistence type="predicted"/>
<accession>A0AAD7FC33</accession>
<keyword evidence="2" id="KW-1185">Reference proteome</keyword>
<evidence type="ECO:0000313" key="1">
    <source>
        <dbReference type="EMBL" id="KAJ7611227.1"/>
    </source>
</evidence>
<reference evidence="1" key="1">
    <citation type="submission" date="2023-03" db="EMBL/GenBank/DDBJ databases">
        <title>Massive genome expansion in bonnet fungi (Mycena s.s.) driven by repeated elements and novel gene families across ecological guilds.</title>
        <authorList>
            <consortium name="Lawrence Berkeley National Laboratory"/>
            <person name="Harder C.B."/>
            <person name="Miyauchi S."/>
            <person name="Viragh M."/>
            <person name="Kuo A."/>
            <person name="Thoen E."/>
            <person name="Andreopoulos B."/>
            <person name="Lu D."/>
            <person name="Skrede I."/>
            <person name="Drula E."/>
            <person name="Henrissat B."/>
            <person name="Morin E."/>
            <person name="Kohler A."/>
            <person name="Barry K."/>
            <person name="LaButti K."/>
            <person name="Morin E."/>
            <person name="Salamov A."/>
            <person name="Lipzen A."/>
            <person name="Mereny Z."/>
            <person name="Hegedus B."/>
            <person name="Baldrian P."/>
            <person name="Stursova M."/>
            <person name="Weitz H."/>
            <person name="Taylor A."/>
            <person name="Grigoriev I.V."/>
            <person name="Nagy L.G."/>
            <person name="Martin F."/>
            <person name="Kauserud H."/>
        </authorList>
    </citation>
    <scope>NUCLEOTIDE SEQUENCE</scope>
    <source>
        <strain evidence="1">9284</strain>
    </source>
</reference>
<dbReference type="EMBL" id="JARKIF010000033">
    <property type="protein sequence ID" value="KAJ7611227.1"/>
    <property type="molecule type" value="Genomic_DNA"/>
</dbReference>
<evidence type="ECO:0000313" key="2">
    <source>
        <dbReference type="Proteomes" id="UP001221142"/>
    </source>
</evidence>
<protein>
    <submittedName>
        <fullName evidence="1">Uncharacterized protein</fullName>
    </submittedName>
</protein>